<protein>
    <submittedName>
        <fullName evidence="2">Uncharacterized protein</fullName>
    </submittedName>
</protein>
<evidence type="ECO:0000256" key="1">
    <source>
        <dbReference type="SAM" id="MobiDB-lite"/>
    </source>
</evidence>
<evidence type="ECO:0000313" key="2">
    <source>
        <dbReference type="EMBL" id="CUS08715.1"/>
    </source>
</evidence>
<dbReference type="EMBL" id="LN891117">
    <property type="protein sequence ID" value="CUS08715.1"/>
    <property type="molecule type" value="Genomic_DNA"/>
</dbReference>
<gene>
    <name evidence="2" type="ORF">GSTUAT00007179001</name>
</gene>
<feature type="compositionally biased region" description="Polar residues" evidence="1">
    <location>
        <begin position="166"/>
        <end position="180"/>
    </location>
</feature>
<accession>A0A292PPT5</accession>
<keyword evidence="3" id="KW-1185">Reference proteome</keyword>
<name>A0A292PPT5_9PEZI</name>
<organism evidence="2 3">
    <name type="scientific">Tuber aestivum</name>
    <name type="common">summer truffle</name>
    <dbReference type="NCBI Taxonomy" id="59557"/>
    <lineage>
        <taxon>Eukaryota</taxon>
        <taxon>Fungi</taxon>
        <taxon>Dikarya</taxon>
        <taxon>Ascomycota</taxon>
        <taxon>Pezizomycotina</taxon>
        <taxon>Pezizomycetes</taxon>
        <taxon>Pezizales</taxon>
        <taxon>Tuberaceae</taxon>
        <taxon>Tuber</taxon>
    </lineage>
</organism>
<dbReference type="AlphaFoldDB" id="A0A292PPT5"/>
<reference evidence="2" key="1">
    <citation type="submission" date="2015-10" db="EMBL/GenBank/DDBJ databases">
        <authorList>
            <person name="Regsiter A."/>
            <person name="william w."/>
        </authorList>
    </citation>
    <scope>NUCLEOTIDE SEQUENCE</scope>
    <source>
        <strain evidence="2">Montdore</strain>
    </source>
</reference>
<proteinExistence type="predicted"/>
<feature type="region of interest" description="Disordered" evidence="1">
    <location>
        <begin position="138"/>
        <end position="191"/>
    </location>
</feature>
<evidence type="ECO:0000313" key="3">
    <source>
        <dbReference type="Proteomes" id="UP001412239"/>
    </source>
</evidence>
<sequence>MGRTKRNIADSRRKERSQRNLVNSIEKRDEEIYECIIVRLPDEIGACGGTREGVNTPVTNGGVVQAVHSAEHLTCPNGTLSIRASEARNTRLRARAKVFAPEPEQGALTPIRGVRARGSVCGNRIHKAPQAEMSRISISPQRAVTRKREARAADTPAKNPPARRGAQNSSNHHSTSTVETPKSILRRSTRKIPVSYFPPAETRRSLAGPAKRAKARVIQESGAIIFRPEIDADIPTEFEESNVRADLTGRPAVPVGRGGG</sequence>
<dbReference type="Proteomes" id="UP001412239">
    <property type="component" value="Unassembled WGS sequence"/>
</dbReference>